<sequence>MLEKINHAQGQVLNGDREGAQRLYIEMWDEALRTEDQYQACVVAHFMAHACTEPGEQLLWHQRALKAAEAVGDERVQGFFPSLYANLGEICLRLGDHEQARAYASRAQGVAHLLQDDGYGRMIASLIERVLQATEKSGA</sequence>
<evidence type="ECO:0000313" key="1">
    <source>
        <dbReference type="EMBL" id="EFH84275.1"/>
    </source>
</evidence>
<comment type="caution">
    <text evidence="1">The sequence shown here is derived from an EMBL/GenBank/DDBJ whole genome shotgun (WGS) entry which is preliminary data.</text>
</comment>
<dbReference type="EMBL" id="ADVG01000003">
    <property type="protein sequence ID" value="EFH84275.1"/>
    <property type="molecule type" value="Genomic_DNA"/>
</dbReference>
<dbReference type="OrthoDB" id="5509356at2"/>
<dbReference type="Gene3D" id="1.25.40.10">
    <property type="entry name" value="Tetratricopeptide repeat domain"/>
    <property type="match status" value="1"/>
</dbReference>
<organism evidence="1 2">
    <name type="scientific">Ktedonobacter racemifer DSM 44963</name>
    <dbReference type="NCBI Taxonomy" id="485913"/>
    <lineage>
        <taxon>Bacteria</taxon>
        <taxon>Bacillati</taxon>
        <taxon>Chloroflexota</taxon>
        <taxon>Ktedonobacteria</taxon>
        <taxon>Ktedonobacterales</taxon>
        <taxon>Ktedonobacteraceae</taxon>
        <taxon>Ktedonobacter</taxon>
    </lineage>
</organism>
<dbReference type="InterPro" id="IPR011990">
    <property type="entry name" value="TPR-like_helical_dom_sf"/>
</dbReference>
<dbReference type="RefSeq" id="WP_007915671.1">
    <property type="nucleotide sequence ID" value="NZ_ADVG01000003.1"/>
</dbReference>
<keyword evidence="2" id="KW-1185">Reference proteome</keyword>
<name>D6TVP2_KTERA</name>
<dbReference type="AlphaFoldDB" id="D6TVP2"/>
<evidence type="ECO:0008006" key="3">
    <source>
        <dbReference type="Google" id="ProtNLM"/>
    </source>
</evidence>
<dbReference type="InParanoid" id="D6TVP2"/>
<protein>
    <recommendedName>
        <fullName evidence="3">Tetratricopeptide repeat protein</fullName>
    </recommendedName>
</protein>
<dbReference type="Proteomes" id="UP000004508">
    <property type="component" value="Unassembled WGS sequence"/>
</dbReference>
<proteinExistence type="predicted"/>
<dbReference type="eggNOG" id="COG0457">
    <property type="taxonomic scope" value="Bacteria"/>
</dbReference>
<reference evidence="1 2" key="1">
    <citation type="journal article" date="2011" name="Stand. Genomic Sci.">
        <title>Non-contiguous finished genome sequence and contextual data of the filamentous soil bacterium Ktedonobacter racemifer type strain (SOSP1-21).</title>
        <authorList>
            <person name="Chang Y.J."/>
            <person name="Land M."/>
            <person name="Hauser L."/>
            <person name="Chertkov O."/>
            <person name="Del Rio T.G."/>
            <person name="Nolan M."/>
            <person name="Copeland A."/>
            <person name="Tice H."/>
            <person name="Cheng J.F."/>
            <person name="Lucas S."/>
            <person name="Han C."/>
            <person name="Goodwin L."/>
            <person name="Pitluck S."/>
            <person name="Ivanova N."/>
            <person name="Ovchinikova G."/>
            <person name="Pati A."/>
            <person name="Chen A."/>
            <person name="Palaniappan K."/>
            <person name="Mavromatis K."/>
            <person name="Liolios K."/>
            <person name="Brettin T."/>
            <person name="Fiebig A."/>
            <person name="Rohde M."/>
            <person name="Abt B."/>
            <person name="Goker M."/>
            <person name="Detter J.C."/>
            <person name="Woyke T."/>
            <person name="Bristow J."/>
            <person name="Eisen J.A."/>
            <person name="Markowitz V."/>
            <person name="Hugenholtz P."/>
            <person name="Kyrpides N.C."/>
            <person name="Klenk H.P."/>
            <person name="Lapidus A."/>
        </authorList>
    </citation>
    <scope>NUCLEOTIDE SEQUENCE [LARGE SCALE GENOMIC DNA]</scope>
    <source>
        <strain evidence="2">DSM 44963</strain>
    </source>
</reference>
<dbReference type="STRING" id="485913.Krac_5300"/>
<gene>
    <name evidence="1" type="ORF">Krac_5300</name>
</gene>
<evidence type="ECO:0000313" key="2">
    <source>
        <dbReference type="Proteomes" id="UP000004508"/>
    </source>
</evidence>
<accession>D6TVP2</accession>